<dbReference type="EMBL" id="LAZR01031200">
    <property type="protein sequence ID" value="KKL54435.1"/>
    <property type="molecule type" value="Genomic_DNA"/>
</dbReference>
<protein>
    <recommendedName>
        <fullName evidence="12">Mechanosensitive ion channel family protein</fullName>
    </recommendedName>
</protein>
<dbReference type="FunFam" id="2.30.30.60:FF:000001">
    <property type="entry name" value="MscS Mechanosensitive ion channel"/>
    <property type="match status" value="1"/>
</dbReference>
<dbReference type="InterPro" id="IPR049142">
    <property type="entry name" value="MS_channel_1st"/>
</dbReference>
<keyword evidence="5 7" id="KW-1133">Transmembrane helix</keyword>
<sequence length="270" mass="29344">MAVIADFALHRIVPRALRVAVERQMKRADGEEIQQRVDTLASVFTATGRGIIVLVALLTLLPLAGISIGPLLAGVGIIGLAVGFGAQSLVKDIISGLFILLDNQYSKGDVVTLAGISGLVEDVGIRRTVLRDLDGIVHYIPNGEIAVASNFTQEYSRVNLNVGVSYSEDLDHVIEVINRVGEELAADPEWEPFILTPPKSWGVDNFGDSGIDIKIVGDTKPIKQWDVMRELRKRLKKAFDQEGIEIPYPHRVMVTRGAKATDLSEAPTGE</sequence>
<organism evidence="11">
    <name type="scientific">marine sediment metagenome</name>
    <dbReference type="NCBI Taxonomy" id="412755"/>
    <lineage>
        <taxon>unclassified sequences</taxon>
        <taxon>metagenomes</taxon>
        <taxon>ecological metagenomes</taxon>
    </lineage>
</organism>
<evidence type="ECO:0008006" key="12">
    <source>
        <dbReference type="Google" id="ProtNLM"/>
    </source>
</evidence>
<evidence type="ECO:0000259" key="9">
    <source>
        <dbReference type="Pfam" id="PF21082"/>
    </source>
</evidence>
<feature type="domain" description="Mechanosensitive ion channel MscS C-terminal" evidence="9">
    <location>
        <begin position="158"/>
        <end position="246"/>
    </location>
</feature>
<keyword evidence="6 7" id="KW-0472">Membrane</keyword>
<evidence type="ECO:0000256" key="4">
    <source>
        <dbReference type="ARBA" id="ARBA00022692"/>
    </source>
</evidence>
<dbReference type="GO" id="GO:0005886">
    <property type="term" value="C:plasma membrane"/>
    <property type="evidence" value="ECO:0007669"/>
    <property type="project" value="UniProtKB-SubCell"/>
</dbReference>
<evidence type="ECO:0000256" key="5">
    <source>
        <dbReference type="ARBA" id="ARBA00022989"/>
    </source>
</evidence>
<gene>
    <name evidence="11" type="ORF">LCGC14_2265430</name>
</gene>
<evidence type="ECO:0000256" key="1">
    <source>
        <dbReference type="ARBA" id="ARBA00004651"/>
    </source>
</evidence>
<dbReference type="AlphaFoldDB" id="A0A0F9FAV1"/>
<dbReference type="InterPro" id="IPR023408">
    <property type="entry name" value="MscS_beta-dom_sf"/>
</dbReference>
<evidence type="ECO:0000256" key="3">
    <source>
        <dbReference type="ARBA" id="ARBA00022475"/>
    </source>
</evidence>
<keyword evidence="3" id="KW-1003">Cell membrane</keyword>
<feature type="transmembrane region" description="Helical" evidence="7">
    <location>
        <begin position="51"/>
        <end position="84"/>
    </location>
</feature>
<comment type="caution">
    <text evidence="11">The sequence shown here is derived from an EMBL/GenBank/DDBJ whole genome shotgun (WGS) entry which is preliminary data.</text>
</comment>
<accession>A0A0F9FAV1</accession>
<evidence type="ECO:0000256" key="7">
    <source>
        <dbReference type="SAM" id="Phobius"/>
    </source>
</evidence>
<dbReference type="PANTHER" id="PTHR30460">
    <property type="entry name" value="MODERATE CONDUCTANCE MECHANOSENSITIVE CHANNEL YBIO"/>
    <property type="match status" value="1"/>
</dbReference>
<dbReference type="Pfam" id="PF21082">
    <property type="entry name" value="MS_channel_3rd"/>
    <property type="match status" value="1"/>
</dbReference>
<dbReference type="GO" id="GO:0008381">
    <property type="term" value="F:mechanosensitive monoatomic ion channel activity"/>
    <property type="evidence" value="ECO:0007669"/>
    <property type="project" value="InterPro"/>
</dbReference>
<dbReference type="Gene3D" id="1.10.287.1260">
    <property type="match status" value="1"/>
</dbReference>
<dbReference type="InterPro" id="IPR011066">
    <property type="entry name" value="MscS_channel_C_sf"/>
</dbReference>
<reference evidence="11" key="1">
    <citation type="journal article" date="2015" name="Nature">
        <title>Complex archaea that bridge the gap between prokaryotes and eukaryotes.</title>
        <authorList>
            <person name="Spang A."/>
            <person name="Saw J.H."/>
            <person name="Jorgensen S.L."/>
            <person name="Zaremba-Niedzwiedzka K."/>
            <person name="Martijn J."/>
            <person name="Lind A.E."/>
            <person name="van Eijk R."/>
            <person name="Schleper C."/>
            <person name="Guy L."/>
            <person name="Ettema T.J."/>
        </authorList>
    </citation>
    <scope>NUCLEOTIDE SEQUENCE</scope>
</reference>
<dbReference type="Gene3D" id="3.30.70.100">
    <property type="match status" value="1"/>
</dbReference>
<dbReference type="PANTHER" id="PTHR30460:SF0">
    <property type="entry name" value="MODERATE CONDUCTANCE MECHANOSENSITIVE CHANNEL YBIO"/>
    <property type="match status" value="1"/>
</dbReference>
<evidence type="ECO:0000259" key="10">
    <source>
        <dbReference type="Pfam" id="PF21088"/>
    </source>
</evidence>
<dbReference type="Pfam" id="PF21088">
    <property type="entry name" value="MS_channel_1st"/>
    <property type="match status" value="1"/>
</dbReference>
<dbReference type="InterPro" id="IPR006685">
    <property type="entry name" value="MscS_channel_2nd"/>
</dbReference>
<name>A0A0F9FAV1_9ZZZZ</name>
<dbReference type="Gene3D" id="2.30.30.60">
    <property type="match status" value="1"/>
</dbReference>
<keyword evidence="4 7" id="KW-0812">Transmembrane</keyword>
<proteinExistence type="inferred from homology"/>
<dbReference type="SUPFAM" id="SSF82861">
    <property type="entry name" value="Mechanosensitive channel protein MscS (YggB), transmembrane region"/>
    <property type="match status" value="1"/>
</dbReference>
<dbReference type="SUPFAM" id="SSF82689">
    <property type="entry name" value="Mechanosensitive channel protein MscS (YggB), C-terminal domain"/>
    <property type="match status" value="1"/>
</dbReference>
<comment type="similarity">
    <text evidence="2">Belongs to the MscS (TC 1.A.23) family.</text>
</comment>
<comment type="subcellular location">
    <subcellularLocation>
        <location evidence="1">Cell membrane</location>
        <topology evidence="1">Multi-pass membrane protein</topology>
    </subcellularLocation>
</comment>
<evidence type="ECO:0000256" key="2">
    <source>
        <dbReference type="ARBA" id="ARBA00008017"/>
    </source>
</evidence>
<dbReference type="Pfam" id="PF00924">
    <property type="entry name" value="MS_channel_2nd"/>
    <property type="match status" value="1"/>
</dbReference>
<evidence type="ECO:0000313" key="11">
    <source>
        <dbReference type="EMBL" id="KKL54435.1"/>
    </source>
</evidence>
<dbReference type="InterPro" id="IPR010920">
    <property type="entry name" value="LSM_dom_sf"/>
</dbReference>
<dbReference type="InterPro" id="IPR049278">
    <property type="entry name" value="MS_channel_C"/>
</dbReference>
<dbReference type="SUPFAM" id="SSF50182">
    <property type="entry name" value="Sm-like ribonucleoproteins"/>
    <property type="match status" value="1"/>
</dbReference>
<dbReference type="InterPro" id="IPR011014">
    <property type="entry name" value="MscS_channel_TM-2"/>
</dbReference>
<evidence type="ECO:0000259" key="8">
    <source>
        <dbReference type="Pfam" id="PF00924"/>
    </source>
</evidence>
<dbReference type="InterPro" id="IPR045276">
    <property type="entry name" value="YbiO_bact"/>
</dbReference>
<feature type="domain" description="Mechanosensitive ion channel MscS" evidence="8">
    <location>
        <begin position="89"/>
        <end position="151"/>
    </location>
</feature>
<evidence type="ECO:0000256" key="6">
    <source>
        <dbReference type="ARBA" id="ARBA00023136"/>
    </source>
</evidence>
<feature type="domain" description="Mechanosensitive ion channel transmembrane helices 2/3" evidence="10">
    <location>
        <begin position="51"/>
        <end position="87"/>
    </location>
</feature>